<dbReference type="AlphaFoldDB" id="A0A179B630"/>
<proteinExistence type="predicted"/>
<evidence type="ECO:0000256" key="1">
    <source>
        <dbReference type="ARBA" id="ARBA00022679"/>
    </source>
</evidence>
<dbReference type="RefSeq" id="WP_009199181.1">
    <property type="nucleotide sequence ID" value="NZ_LVZK01000001.1"/>
</dbReference>
<evidence type="ECO:0000313" key="4">
    <source>
        <dbReference type="EMBL" id="OAP86581.1"/>
    </source>
</evidence>
<dbReference type="InterPro" id="IPR016181">
    <property type="entry name" value="Acyl_CoA_acyltransferase"/>
</dbReference>
<dbReference type="GO" id="GO:0016747">
    <property type="term" value="F:acyltransferase activity, transferring groups other than amino-acyl groups"/>
    <property type="evidence" value="ECO:0007669"/>
    <property type="project" value="InterPro"/>
</dbReference>
<protein>
    <recommendedName>
        <fullName evidence="3">N-acetyltransferase domain-containing protein</fullName>
    </recommendedName>
</protein>
<dbReference type="PANTHER" id="PTHR43877">
    <property type="entry name" value="AMINOALKYLPHOSPHONATE N-ACETYLTRANSFERASE-RELATED-RELATED"/>
    <property type="match status" value="1"/>
</dbReference>
<gene>
    <name evidence="4" type="ORF">A4H34_05480</name>
</gene>
<comment type="caution">
    <text evidence="4">The sequence shown here is derived from an EMBL/GenBank/DDBJ whole genome shotgun (WGS) entry which is preliminary data.</text>
</comment>
<name>A0A179B630_9ACTO</name>
<evidence type="ECO:0000313" key="5">
    <source>
        <dbReference type="Proteomes" id="UP000078368"/>
    </source>
</evidence>
<feature type="domain" description="N-acetyltransferase" evidence="3">
    <location>
        <begin position="7"/>
        <end position="155"/>
    </location>
</feature>
<accession>A0A179B630</accession>
<dbReference type="SUPFAM" id="SSF55729">
    <property type="entry name" value="Acyl-CoA N-acyltransferases (Nat)"/>
    <property type="match status" value="1"/>
</dbReference>
<dbReference type="STRING" id="1823756.A4H34_05480"/>
<dbReference type="Gene3D" id="3.40.630.30">
    <property type="match status" value="1"/>
</dbReference>
<keyword evidence="5" id="KW-1185">Reference proteome</keyword>
<dbReference type="InterPro" id="IPR000182">
    <property type="entry name" value="GNAT_dom"/>
</dbReference>
<keyword evidence="1" id="KW-0808">Transferase</keyword>
<dbReference type="Proteomes" id="UP000078368">
    <property type="component" value="Unassembled WGS sequence"/>
</dbReference>
<organism evidence="4 5">
    <name type="scientific">Peptidiphaga gingivicola</name>
    <dbReference type="NCBI Taxonomy" id="2741497"/>
    <lineage>
        <taxon>Bacteria</taxon>
        <taxon>Bacillati</taxon>
        <taxon>Actinomycetota</taxon>
        <taxon>Actinomycetes</taxon>
        <taxon>Actinomycetales</taxon>
        <taxon>Actinomycetaceae</taxon>
        <taxon>Peptidiphaga</taxon>
    </lineage>
</organism>
<dbReference type="PANTHER" id="PTHR43877:SF2">
    <property type="entry name" value="AMINOALKYLPHOSPHONATE N-ACETYLTRANSFERASE-RELATED"/>
    <property type="match status" value="1"/>
</dbReference>
<reference evidence="4 5" key="1">
    <citation type="submission" date="2016-04" db="EMBL/GenBank/DDBJ databases">
        <title>Peptidophaga gingivicola gen. nov., sp. nov., isolated from human subgingival plaque.</title>
        <authorList>
            <person name="Beall C.J."/>
            <person name="Mokrzan E.M."/>
            <person name="Griffen A.L."/>
            <person name="Leys E.J."/>
        </authorList>
    </citation>
    <scope>NUCLEOTIDE SEQUENCE [LARGE SCALE GENOMIC DNA]</scope>
    <source>
        <strain evidence="4 5">BA112</strain>
    </source>
</reference>
<dbReference type="PROSITE" id="PS51186">
    <property type="entry name" value="GNAT"/>
    <property type="match status" value="1"/>
</dbReference>
<dbReference type="InterPro" id="IPR050832">
    <property type="entry name" value="Bact_Acetyltransf"/>
</dbReference>
<sequence length="158" mass="16775">MSLPPGLSFASPAPGWARALADFDVRAFGRDAWPFEQWVQELASRRSVYIAIVREGGIAAVPEIVAAGGVGLGPEAEVLTVAVARKERGRGLGGALLDELLARARNGGAEDVFLEVRSRDPIAQKLYSGRGFAAVGLRKGYYSDDDALVMRLSMGEAS</sequence>
<evidence type="ECO:0000259" key="3">
    <source>
        <dbReference type="PROSITE" id="PS51186"/>
    </source>
</evidence>
<dbReference type="Pfam" id="PF00583">
    <property type="entry name" value="Acetyltransf_1"/>
    <property type="match status" value="1"/>
</dbReference>
<dbReference type="CDD" id="cd04301">
    <property type="entry name" value="NAT_SF"/>
    <property type="match status" value="1"/>
</dbReference>
<dbReference type="EMBL" id="LVZK01000001">
    <property type="protein sequence ID" value="OAP86581.1"/>
    <property type="molecule type" value="Genomic_DNA"/>
</dbReference>
<keyword evidence="2" id="KW-0012">Acyltransferase</keyword>
<evidence type="ECO:0000256" key="2">
    <source>
        <dbReference type="ARBA" id="ARBA00023315"/>
    </source>
</evidence>